<organism evidence="1 2">
    <name type="scientific">Cotesia glomerata</name>
    <name type="common">Lepidopteran parasitic wasp</name>
    <name type="synonym">Apanteles glomeratus</name>
    <dbReference type="NCBI Taxonomy" id="32391"/>
    <lineage>
        <taxon>Eukaryota</taxon>
        <taxon>Metazoa</taxon>
        <taxon>Ecdysozoa</taxon>
        <taxon>Arthropoda</taxon>
        <taxon>Hexapoda</taxon>
        <taxon>Insecta</taxon>
        <taxon>Pterygota</taxon>
        <taxon>Neoptera</taxon>
        <taxon>Endopterygota</taxon>
        <taxon>Hymenoptera</taxon>
        <taxon>Apocrita</taxon>
        <taxon>Ichneumonoidea</taxon>
        <taxon>Braconidae</taxon>
        <taxon>Microgastrinae</taxon>
        <taxon>Cotesia</taxon>
    </lineage>
</organism>
<evidence type="ECO:0000313" key="1">
    <source>
        <dbReference type="EMBL" id="KAH0561491.1"/>
    </source>
</evidence>
<reference evidence="1 2" key="1">
    <citation type="journal article" date="2021" name="J. Hered.">
        <title>A chromosome-level genome assembly of the parasitoid wasp, Cotesia glomerata (Hymenoptera: Braconidae).</title>
        <authorList>
            <person name="Pinto B.J."/>
            <person name="Weis J.J."/>
            <person name="Gamble T."/>
            <person name="Ode P.J."/>
            <person name="Paul R."/>
            <person name="Zaspel J.M."/>
        </authorList>
    </citation>
    <scope>NUCLEOTIDE SEQUENCE [LARGE SCALE GENOMIC DNA]</scope>
    <source>
        <strain evidence="1">CgM1</strain>
    </source>
</reference>
<name>A0AAV7J2D3_COTGL</name>
<protein>
    <submittedName>
        <fullName evidence="1">Uncharacterized protein</fullName>
    </submittedName>
</protein>
<evidence type="ECO:0000313" key="2">
    <source>
        <dbReference type="Proteomes" id="UP000826195"/>
    </source>
</evidence>
<dbReference type="AlphaFoldDB" id="A0AAV7J2D3"/>
<keyword evidence="2" id="KW-1185">Reference proteome</keyword>
<proteinExistence type="predicted"/>
<gene>
    <name evidence="1" type="ORF">KQX54_017122</name>
</gene>
<comment type="caution">
    <text evidence="1">The sequence shown here is derived from an EMBL/GenBank/DDBJ whole genome shotgun (WGS) entry which is preliminary data.</text>
</comment>
<sequence length="147" mass="15809">MISNLPPSLATGSSCCMSYFWKLVTASTNSRFRLSSLEESPVIGIKSVEEEILKQDKEELLAIGGGIAILLSLSSSLTTELSAMYVQTSGSMLAILLALIAAGGSVVGTEGKRVAPLIDDDWTKRPHRAAGIYKPRIGENLSDFYQR</sequence>
<accession>A0AAV7J2D3</accession>
<dbReference type="Proteomes" id="UP000826195">
    <property type="component" value="Unassembled WGS sequence"/>
</dbReference>
<dbReference type="EMBL" id="JAHXZJ010000374">
    <property type="protein sequence ID" value="KAH0561491.1"/>
    <property type="molecule type" value="Genomic_DNA"/>
</dbReference>